<keyword evidence="5" id="KW-1185">Reference proteome</keyword>
<protein>
    <recommendedName>
        <fullName evidence="3">Fork-head domain-containing protein</fullName>
    </recommendedName>
</protein>
<proteinExistence type="predicted"/>
<dbReference type="InterPro" id="IPR036388">
    <property type="entry name" value="WH-like_DNA-bd_sf"/>
</dbReference>
<name>A0ABN8MK52_9CNID</name>
<comment type="subcellular location">
    <subcellularLocation>
        <location evidence="2">Nucleus</location>
    </subcellularLocation>
</comment>
<dbReference type="PANTHER" id="PTHR11829">
    <property type="entry name" value="FORKHEAD BOX PROTEIN"/>
    <property type="match status" value="1"/>
</dbReference>
<dbReference type="EMBL" id="CALNXI010000599">
    <property type="protein sequence ID" value="CAH3029912.1"/>
    <property type="molecule type" value="Genomic_DNA"/>
</dbReference>
<feature type="DNA-binding region" description="Fork-head" evidence="2">
    <location>
        <begin position="57"/>
        <end position="149"/>
    </location>
</feature>
<dbReference type="Pfam" id="PF00250">
    <property type="entry name" value="Forkhead"/>
    <property type="match status" value="1"/>
</dbReference>
<dbReference type="Gene3D" id="1.10.10.10">
    <property type="entry name" value="Winged helix-like DNA-binding domain superfamily/Winged helix DNA-binding domain"/>
    <property type="match status" value="1"/>
</dbReference>
<dbReference type="PANTHER" id="PTHR11829:SF411">
    <property type="entry name" value="FORKHEAD BOX PROTEIN L2"/>
    <property type="match status" value="1"/>
</dbReference>
<dbReference type="PRINTS" id="PR00053">
    <property type="entry name" value="FORKHEAD"/>
</dbReference>
<evidence type="ECO:0000259" key="3">
    <source>
        <dbReference type="PROSITE" id="PS50039"/>
    </source>
</evidence>
<dbReference type="InterPro" id="IPR001766">
    <property type="entry name" value="Fork_head_dom"/>
</dbReference>
<comment type="caution">
    <text evidence="4">The sequence shown here is derived from an EMBL/GenBank/DDBJ whole genome shotgun (WGS) entry which is preliminary data.</text>
</comment>
<keyword evidence="2" id="KW-0539">Nucleus</keyword>
<evidence type="ECO:0000313" key="4">
    <source>
        <dbReference type="EMBL" id="CAH3029912.1"/>
    </source>
</evidence>
<organism evidence="4 5">
    <name type="scientific">Porites evermanni</name>
    <dbReference type="NCBI Taxonomy" id="104178"/>
    <lineage>
        <taxon>Eukaryota</taxon>
        <taxon>Metazoa</taxon>
        <taxon>Cnidaria</taxon>
        <taxon>Anthozoa</taxon>
        <taxon>Hexacorallia</taxon>
        <taxon>Scleractinia</taxon>
        <taxon>Fungiina</taxon>
        <taxon>Poritidae</taxon>
        <taxon>Porites</taxon>
    </lineage>
</organism>
<dbReference type="Proteomes" id="UP001159427">
    <property type="component" value="Unassembled WGS sequence"/>
</dbReference>
<gene>
    <name evidence="4" type="ORF">PEVE_00036926</name>
</gene>
<reference evidence="4 5" key="1">
    <citation type="submission" date="2022-05" db="EMBL/GenBank/DDBJ databases">
        <authorList>
            <consortium name="Genoscope - CEA"/>
            <person name="William W."/>
        </authorList>
    </citation>
    <scope>NUCLEOTIDE SEQUENCE [LARGE SCALE GENOMIC DNA]</scope>
</reference>
<dbReference type="InterPro" id="IPR050211">
    <property type="entry name" value="FOX_domain-containing"/>
</dbReference>
<dbReference type="InterPro" id="IPR036390">
    <property type="entry name" value="WH_DNA-bd_sf"/>
</dbReference>
<evidence type="ECO:0000313" key="5">
    <source>
        <dbReference type="Proteomes" id="UP001159427"/>
    </source>
</evidence>
<dbReference type="SMART" id="SM00339">
    <property type="entry name" value="FH"/>
    <property type="match status" value="1"/>
</dbReference>
<dbReference type="SUPFAM" id="SSF46785">
    <property type="entry name" value="Winged helix' DNA-binding domain"/>
    <property type="match status" value="1"/>
</dbReference>
<evidence type="ECO:0000256" key="1">
    <source>
        <dbReference type="ARBA" id="ARBA00023125"/>
    </source>
</evidence>
<accession>A0ABN8MK52</accession>
<feature type="domain" description="Fork-head" evidence="3">
    <location>
        <begin position="57"/>
        <end position="149"/>
    </location>
</feature>
<sequence length="215" mass="24878">MPDYWTAFSAKFIKVKFSYIIAESMAMDETKTLTVLASHRGEGNETETGKQKRKRNSSSLSYVAVIAHAILSSPRQRLPLCEIYKFIEEHHPEFTENRARWKNTVRHNLSLHDCFLRGEVAFNKKGCNWRIHPSFLAEFTRGDFSRHKFSQSPSLSLDSVYGTSHGAHLSVSVTSPCYVCESTRRVLPSHGQLQFQRQEVQYSQIPHLLWRPWAY</sequence>
<dbReference type="PROSITE" id="PS50039">
    <property type="entry name" value="FORK_HEAD_3"/>
    <property type="match status" value="1"/>
</dbReference>
<evidence type="ECO:0000256" key="2">
    <source>
        <dbReference type="PROSITE-ProRule" id="PRU00089"/>
    </source>
</evidence>
<keyword evidence="1 2" id="KW-0238">DNA-binding</keyword>